<dbReference type="EC" id="2.8.1.10" evidence="3"/>
<comment type="function">
    <text evidence="1">Catalyzes the rearrangement of 1-deoxy-D-xylulose 5-phosphate (DXP) to produce the thiazole phosphate moiety of thiamine. Sulfur is provided by the thiocarboxylate moiety of the carrier protein ThiS. In vitro, sulfur can be provided by H(2)S.</text>
</comment>
<dbReference type="SUPFAM" id="SSF110399">
    <property type="entry name" value="ThiG-like"/>
    <property type="match status" value="1"/>
</dbReference>
<dbReference type="AlphaFoldDB" id="A0A382H9N1"/>
<keyword evidence="5" id="KW-0784">Thiamine biosynthesis</keyword>
<evidence type="ECO:0000256" key="1">
    <source>
        <dbReference type="ARBA" id="ARBA00002834"/>
    </source>
</evidence>
<evidence type="ECO:0000256" key="4">
    <source>
        <dbReference type="ARBA" id="ARBA00022679"/>
    </source>
</evidence>
<evidence type="ECO:0000313" key="9">
    <source>
        <dbReference type="EMBL" id="SVB83617.1"/>
    </source>
</evidence>
<gene>
    <name evidence="9" type="ORF">METZ01_LOCUS236471</name>
</gene>
<protein>
    <recommendedName>
        <fullName evidence="3">thiazole synthase</fullName>
        <ecNumber evidence="3">2.8.1.10</ecNumber>
    </recommendedName>
</protein>
<keyword evidence="4" id="KW-0808">Transferase</keyword>
<dbReference type="PANTHER" id="PTHR34266:SF2">
    <property type="entry name" value="THIAZOLE SYNTHASE"/>
    <property type="match status" value="1"/>
</dbReference>
<feature type="domain" description="Thiazole synthase ThiG" evidence="8">
    <location>
        <begin position="5"/>
        <end position="65"/>
    </location>
</feature>
<sequence length="66" mass="7438">MEGLKIGNRVYSSRLLIGSSGYPNFNVMLKAIEMSEANIVTVAIRRVKLNDPSNENLYSILKEKNH</sequence>
<accession>A0A382H9N1</accession>
<dbReference type="GO" id="GO:1990107">
    <property type="term" value="F:thiazole synthase activity"/>
    <property type="evidence" value="ECO:0007669"/>
    <property type="project" value="UniProtKB-EC"/>
</dbReference>
<dbReference type="InterPro" id="IPR013785">
    <property type="entry name" value="Aldolase_TIM"/>
</dbReference>
<dbReference type="Gene3D" id="3.20.20.70">
    <property type="entry name" value="Aldolase class I"/>
    <property type="match status" value="1"/>
</dbReference>
<evidence type="ECO:0000256" key="7">
    <source>
        <dbReference type="ARBA" id="ARBA00049897"/>
    </source>
</evidence>
<evidence type="ECO:0000256" key="5">
    <source>
        <dbReference type="ARBA" id="ARBA00022977"/>
    </source>
</evidence>
<dbReference type="EMBL" id="UINC01059802">
    <property type="protein sequence ID" value="SVB83617.1"/>
    <property type="molecule type" value="Genomic_DNA"/>
</dbReference>
<evidence type="ECO:0000259" key="8">
    <source>
        <dbReference type="Pfam" id="PF05690"/>
    </source>
</evidence>
<feature type="non-terminal residue" evidence="9">
    <location>
        <position position="66"/>
    </location>
</feature>
<evidence type="ECO:0000256" key="2">
    <source>
        <dbReference type="ARBA" id="ARBA00004948"/>
    </source>
</evidence>
<proteinExistence type="predicted"/>
<evidence type="ECO:0000256" key="6">
    <source>
        <dbReference type="ARBA" id="ARBA00023270"/>
    </source>
</evidence>
<evidence type="ECO:0000256" key="3">
    <source>
        <dbReference type="ARBA" id="ARBA00011960"/>
    </source>
</evidence>
<dbReference type="Pfam" id="PF05690">
    <property type="entry name" value="ThiG"/>
    <property type="match status" value="1"/>
</dbReference>
<comment type="pathway">
    <text evidence="2">Cofactor biosynthesis; thiamine diphosphate biosynthesis.</text>
</comment>
<reference evidence="9" key="1">
    <citation type="submission" date="2018-05" db="EMBL/GenBank/DDBJ databases">
        <authorList>
            <person name="Lanie J.A."/>
            <person name="Ng W.-L."/>
            <person name="Kazmierczak K.M."/>
            <person name="Andrzejewski T.M."/>
            <person name="Davidsen T.M."/>
            <person name="Wayne K.J."/>
            <person name="Tettelin H."/>
            <person name="Glass J.I."/>
            <person name="Rusch D."/>
            <person name="Podicherti R."/>
            <person name="Tsui H.-C.T."/>
            <person name="Winkler M.E."/>
        </authorList>
    </citation>
    <scope>NUCLEOTIDE SEQUENCE</scope>
</reference>
<comment type="catalytic activity">
    <reaction evidence="7">
        <text>[ThiS sulfur-carrier protein]-C-terminal-Gly-aminoethanethioate + 2-iminoacetate + 1-deoxy-D-xylulose 5-phosphate = [ThiS sulfur-carrier protein]-C-terminal Gly-Gly + 2-[(2R,5Z)-2-carboxy-4-methylthiazol-5(2H)-ylidene]ethyl phosphate + 2 H2O + H(+)</text>
        <dbReference type="Rhea" id="RHEA:26297"/>
        <dbReference type="Rhea" id="RHEA-COMP:12909"/>
        <dbReference type="Rhea" id="RHEA-COMP:19908"/>
        <dbReference type="ChEBI" id="CHEBI:15377"/>
        <dbReference type="ChEBI" id="CHEBI:15378"/>
        <dbReference type="ChEBI" id="CHEBI:57792"/>
        <dbReference type="ChEBI" id="CHEBI:62899"/>
        <dbReference type="ChEBI" id="CHEBI:77846"/>
        <dbReference type="ChEBI" id="CHEBI:90778"/>
        <dbReference type="ChEBI" id="CHEBI:232372"/>
        <dbReference type="EC" id="2.8.1.10"/>
    </reaction>
</comment>
<name>A0A382H9N1_9ZZZZ</name>
<keyword evidence="6" id="KW-0704">Schiff base</keyword>
<dbReference type="PANTHER" id="PTHR34266">
    <property type="entry name" value="THIAZOLE SYNTHASE"/>
    <property type="match status" value="1"/>
</dbReference>
<dbReference type="InterPro" id="IPR033983">
    <property type="entry name" value="Thiazole_synthase_ThiG"/>
</dbReference>
<dbReference type="InterPro" id="IPR008867">
    <property type="entry name" value="ThiG"/>
</dbReference>
<organism evidence="9">
    <name type="scientific">marine metagenome</name>
    <dbReference type="NCBI Taxonomy" id="408172"/>
    <lineage>
        <taxon>unclassified sequences</taxon>
        <taxon>metagenomes</taxon>
        <taxon>ecological metagenomes</taxon>
    </lineage>
</organism>